<reference evidence="2 3" key="1">
    <citation type="journal article" date="2021" name="MBio">
        <title>A New Model Trypanosomatid, Novymonas esmeraldas: Genomic Perception of Its 'Candidatus Pandoraea novymonadis' Endosymbiont.</title>
        <authorList>
            <person name="Zakharova A."/>
            <person name="Saura A."/>
            <person name="Butenko A."/>
            <person name="Podesvova L."/>
            <person name="Warmusova S."/>
            <person name="Kostygov A.Y."/>
            <person name="Nenarokova A."/>
            <person name="Lukes J."/>
            <person name="Opperdoes F.R."/>
            <person name="Yurchenko V."/>
        </authorList>
    </citation>
    <scope>NUCLEOTIDE SEQUENCE [LARGE SCALE GENOMIC DNA]</scope>
    <source>
        <strain evidence="2 3">E262AT.01</strain>
    </source>
</reference>
<dbReference type="EMBL" id="JAECZO010000100">
    <property type="protein sequence ID" value="KAK7197289.1"/>
    <property type="molecule type" value="Genomic_DNA"/>
</dbReference>
<evidence type="ECO:0000313" key="2">
    <source>
        <dbReference type="EMBL" id="KAK7197289.1"/>
    </source>
</evidence>
<dbReference type="Proteomes" id="UP001430356">
    <property type="component" value="Unassembled WGS sequence"/>
</dbReference>
<dbReference type="AlphaFoldDB" id="A0AAW0EUA5"/>
<sequence length="829" mass="92263">MMRRSAAARYYWSRYRIPSQTPKFDGPAPVAAPQNMNSTKTNEFIDPIDDKFPVSIRGNMVRPDVPEDQYVDSWYVCTSMTHHLGDYRPWSASAPANAYRFRPYDEFDTKGRHYVQQLREFSRYTAAASRGKGAKGFPFREAYLAKMNTSETAATTTTAAPSRETIMQRAIAERLHHARVLSPLEVQRDVGRLEEPLPCAGKAPADHTAFPFRWNTEDWYEYEVAKVRNRRFVFENTGDNGVSASEVTYRVVLEGFWDHHVMKLADDVVLFLKDVGRQVVEEKLRSVRASLEGLSSGGAVDPELVDAFNAALKGPFGGADHYDPEEVAHFLRAELERLEEQCVGVINRANVPIPGTSNIYDANVSWPHVEKLEPWTRLAEFWTSSSDTSYTELEMSTAHYEFRKYFRVVVVKMPFQSTEFEQRLYGIRHWLHRQTSCEFHTTYRRNVVHDAAVFPTEHDAQTSPSHEHHRLFSFALDWQSAPVDYLSVELARDGDSWASLAARLGCTPADLKAANDTLEEVAAGVAVNVPGSATRRLTSFSAAPAVLPLRPGDGKPAVTSWRMAAELLGCSVEELQQANGAAALTYTDGGADGDGAFDVRVTELAVPHTAAAAAAASETSFATSEPVFEGDSWASVAARLGCSEAELLACNNADAGGGDVSSRSTVRVPATAATPRRLVHPQLRPQAATDALLARTFGEKAVGAVGDIPTLPPNAAKFPHEYHTPTSRFPVTPQERPAGDNWIAYTATYLDKQLQLQDEPAPLYNVNKLWPMQQVSGKVDQTPFEEDQTWLMHPIPVHQMQQHDPEKDLQDLPFVNHEQFPRSLEWTAP</sequence>
<evidence type="ECO:0000313" key="3">
    <source>
        <dbReference type="Proteomes" id="UP001430356"/>
    </source>
</evidence>
<dbReference type="Pfam" id="PF01476">
    <property type="entry name" value="LysM"/>
    <property type="match status" value="2"/>
</dbReference>
<comment type="caution">
    <text evidence="2">The sequence shown here is derived from an EMBL/GenBank/DDBJ whole genome shotgun (WGS) entry which is preliminary data.</text>
</comment>
<proteinExistence type="predicted"/>
<dbReference type="PANTHER" id="PTHR33734">
    <property type="entry name" value="LYSM DOMAIN-CONTAINING GPI-ANCHORED PROTEIN 2"/>
    <property type="match status" value="1"/>
</dbReference>
<dbReference type="PANTHER" id="PTHR33734:SF22">
    <property type="entry name" value="MEMBRANE-BOUND LYTIC MUREIN TRANSGLYCOSYLASE D"/>
    <property type="match status" value="1"/>
</dbReference>
<evidence type="ECO:0000259" key="1">
    <source>
        <dbReference type="Pfam" id="PF01476"/>
    </source>
</evidence>
<accession>A0AAW0EUA5</accession>
<name>A0AAW0EUA5_9TRYP</name>
<gene>
    <name evidence="2" type="ORF">NESM_000675600</name>
</gene>
<feature type="domain" description="LysM" evidence="1">
    <location>
        <begin position="629"/>
        <end position="654"/>
    </location>
</feature>
<organism evidence="2 3">
    <name type="scientific">Novymonas esmeraldas</name>
    <dbReference type="NCBI Taxonomy" id="1808958"/>
    <lineage>
        <taxon>Eukaryota</taxon>
        <taxon>Discoba</taxon>
        <taxon>Euglenozoa</taxon>
        <taxon>Kinetoplastea</taxon>
        <taxon>Metakinetoplastina</taxon>
        <taxon>Trypanosomatida</taxon>
        <taxon>Trypanosomatidae</taxon>
        <taxon>Novymonas</taxon>
    </lineage>
</organism>
<feature type="domain" description="LysM" evidence="1">
    <location>
        <begin position="494"/>
        <end position="517"/>
    </location>
</feature>
<keyword evidence="3" id="KW-1185">Reference proteome</keyword>
<protein>
    <submittedName>
        <fullName evidence="2">LysM domain containing protein</fullName>
    </submittedName>
</protein>
<dbReference type="InterPro" id="IPR018392">
    <property type="entry name" value="LysM"/>
</dbReference>